<evidence type="ECO:0000256" key="5">
    <source>
        <dbReference type="ARBA" id="ARBA00038359"/>
    </source>
</evidence>
<keyword evidence="2 7" id="KW-0812">Transmembrane</keyword>
<feature type="transmembrane region" description="Helical" evidence="7">
    <location>
        <begin position="141"/>
        <end position="164"/>
    </location>
</feature>
<feature type="region of interest" description="Disordered" evidence="6">
    <location>
        <begin position="299"/>
        <end position="341"/>
    </location>
</feature>
<dbReference type="GO" id="GO:0016020">
    <property type="term" value="C:membrane"/>
    <property type="evidence" value="ECO:0007669"/>
    <property type="project" value="UniProtKB-SubCell"/>
</dbReference>
<keyword evidence="4 7" id="KW-0472">Membrane</keyword>
<evidence type="ECO:0000256" key="3">
    <source>
        <dbReference type="ARBA" id="ARBA00022989"/>
    </source>
</evidence>
<feature type="transmembrane region" description="Helical" evidence="7">
    <location>
        <begin position="60"/>
        <end position="84"/>
    </location>
</feature>
<sequence>MRAIPIEVILSWPAPNYTDPVTRGNALIIVNAIFISLVIIVVTLRLYTRMFIKRWFGSDDICIILALITTVGLTVTVLLANVSYGWNRHVYDIPFNKIEPTLKIAMAAKLLFTVASTFTRLSLLFFYYRLITDAGKDFFKWVLHASVTFVALIGIGFFFLGIFLCNPVSDYWNFAAPADTCIDEGKATLGVGVANCFADALCTVLPIPMISRLQLPPRQRIAVIILFSLGFIVTIAGAVRTYYIYQSLIAHYDVTWYAFPLWIAAAVEIDLGVICASAPVLRPLLSKIPPRISSVSSKITSKFSTSSKTPQQDTEASGTTLQGSHASQSKTSANCPRPRPERLDEYELRQWEDVERGVHHNDGSHSEGSQEAILGSDEGASKRGSWRRRMRNQEAIMSNSDEGRKGDSSKKRTPITDMAGPAVLPSPPPPTTTMTPLELEELQLPFSRVSTKSSDAVGTNNRVSIATIGSAK</sequence>
<organism evidence="9 10">
    <name type="scientific">Polyplosphaeria fusca</name>
    <dbReference type="NCBI Taxonomy" id="682080"/>
    <lineage>
        <taxon>Eukaryota</taxon>
        <taxon>Fungi</taxon>
        <taxon>Dikarya</taxon>
        <taxon>Ascomycota</taxon>
        <taxon>Pezizomycotina</taxon>
        <taxon>Dothideomycetes</taxon>
        <taxon>Pleosporomycetidae</taxon>
        <taxon>Pleosporales</taxon>
        <taxon>Tetraplosphaeriaceae</taxon>
        <taxon>Polyplosphaeria</taxon>
    </lineage>
</organism>
<dbReference type="InterPro" id="IPR049326">
    <property type="entry name" value="Rhodopsin_dom_fungi"/>
</dbReference>
<feature type="compositionally biased region" description="Low complexity" evidence="6">
    <location>
        <begin position="299"/>
        <end position="309"/>
    </location>
</feature>
<feature type="domain" description="Rhodopsin" evidence="8">
    <location>
        <begin position="44"/>
        <end position="287"/>
    </location>
</feature>
<comment type="subcellular location">
    <subcellularLocation>
        <location evidence="1">Membrane</location>
        <topology evidence="1">Multi-pass membrane protein</topology>
    </subcellularLocation>
</comment>
<keyword evidence="3 7" id="KW-1133">Transmembrane helix</keyword>
<keyword evidence="10" id="KW-1185">Reference proteome</keyword>
<dbReference type="Pfam" id="PF20684">
    <property type="entry name" value="Fung_rhodopsin"/>
    <property type="match status" value="1"/>
</dbReference>
<feature type="transmembrane region" description="Helical" evidence="7">
    <location>
        <begin position="26"/>
        <end position="48"/>
    </location>
</feature>
<dbReference type="PANTHER" id="PTHR33048:SF129">
    <property type="entry name" value="INTEGRAL MEMBRANE PROTEIN-RELATED"/>
    <property type="match status" value="1"/>
</dbReference>
<evidence type="ECO:0000313" key="10">
    <source>
        <dbReference type="Proteomes" id="UP000799444"/>
    </source>
</evidence>
<protein>
    <recommendedName>
        <fullName evidence="8">Rhodopsin domain-containing protein</fullName>
    </recommendedName>
</protein>
<evidence type="ECO:0000256" key="1">
    <source>
        <dbReference type="ARBA" id="ARBA00004141"/>
    </source>
</evidence>
<feature type="compositionally biased region" description="Basic and acidic residues" evidence="6">
    <location>
        <begin position="401"/>
        <end position="410"/>
    </location>
</feature>
<proteinExistence type="inferred from homology"/>
<dbReference type="OrthoDB" id="4525788at2759"/>
<comment type="similarity">
    <text evidence="5">Belongs to the SAT4 family.</text>
</comment>
<feature type="region of interest" description="Disordered" evidence="6">
    <location>
        <begin position="358"/>
        <end position="435"/>
    </location>
</feature>
<dbReference type="PANTHER" id="PTHR33048">
    <property type="entry name" value="PTH11-LIKE INTEGRAL MEMBRANE PROTEIN (AFU_ORTHOLOGUE AFUA_5G11245)"/>
    <property type="match status" value="1"/>
</dbReference>
<evidence type="ECO:0000313" key="9">
    <source>
        <dbReference type="EMBL" id="KAF2738484.1"/>
    </source>
</evidence>
<name>A0A9P4R861_9PLEO</name>
<evidence type="ECO:0000256" key="7">
    <source>
        <dbReference type="SAM" id="Phobius"/>
    </source>
</evidence>
<feature type="transmembrane region" description="Helical" evidence="7">
    <location>
        <begin position="221"/>
        <end position="245"/>
    </location>
</feature>
<evidence type="ECO:0000256" key="6">
    <source>
        <dbReference type="SAM" id="MobiDB-lite"/>
    </source>
</evidence>
<feature type="compositionally biased region" description="Polar residues" evidence="6">
    <location>
        <begin position="310"/>
        <end position="334"/>
    </location>
</feature>
<dbReference type="Proteomes" id="UP000799444">
    <property type="component" value="Unassembled WGS sequence"/>
</dbReference>
<feature type="transmembrane region" description="Helical" evidence="7">
    <location>
        <begin position="257"/>
        <end position="281"/>
    </location>
</feature>
<feature type="transmembrane region" description="Helical" evidence="7">
    <location>
        <begin position="104"/>
        <end position="129"/>
    </location>
</feature>
<evidence type="ECO:0000259" key="8">
    <source>
        <dbReference type="Pfam" id="PF20684"/>
    </source>
</evidence>
<accession>A0A9P4R861</accession>
<gene>
    <name evidence="9" type="ORF">EJ04DRAFT_549959</name>
</gene>
<dbReference type="AlphaFoldDB" id="A0A9P4R861"/>
<evidence type="ECO:0000256" key="4">
    <source>
        <dbReference type="ARBA" id="ARBA00023136"/>
    </source>
</evidence>
<reference evidence="9" key="1">
    <citation type="journal article" date="2020" name="Stud. Mycol.">
        <title>101 Dothideomycetes genomes: a test case for predicting lifestyles and emergence of pathogens.</title>
        <authorList>
            <person name="Haridas S."/>
            <person name="Albert R."/>
            <person name="Binder M."/>
            <person name="Bloem J."/>
            <person name="Labutti K."/>
            <person name="Salamov A."/>
            <person name="Andreopoulos B."/>
            <person name="Baker S."/>
            <person name="Barry K."/>
            <person name="Bills G."/>
            <person name="Bluhm B."/>
            <person name="Cannon C."/>
            <person name="Castanera R."/>
            <person name="Culley D."/>
            <person name="Daum C."/>
            <person name="Ezra D."/>
            <person name="Gonzalez J."/>
            <person name="Henrissat B."/>
            <person name="Kuo A."/>
            <person name="Liang C."/>
            <person name="Lipzen A."/>
            <person name="Lutzoni F."/>
            <person name="Magnuson J."/>
            <person name="Mondo S."/>
            <person name="Nolan M."/>
            <person name="Ohm R."/>
            <person name="Pangilinan J."/>
            <person name="Park H.-J."/>
            <person name="Ramirez L."/>
            <person name="Alfaro M."/>
            <person name="Sun H."/>
            <person name="Tritt A."/>
            <person name="Yoshinaga Y."/>
            <person name="Zwiers L.-H."/>
            <person name="Turgeon B."/>
            <person name="Goodwin S."/>
            <person name="Spatafora J."/>
            <person name="Crous P."/>
            <person name="Grigoriev I."/>
        </authorList>
    </citation>
    <scope>NUCLEOTIDE SEQUENCE</scope>
    <source>
        <strain evidence="9">CBS 125425</strain>
    </source>
</reference>
<dbReference type="EMBL" id="ML996109">
    <property type="protein sequence ID" value="KAF2738484.1"/>
    <property type="molecule type" value="Genomic_DNA"/>
</dbReference>
<comment type="caution">
    <text evidence="9">The sequence shown here is derived from an EMBL/GenBank/DDBJ whole genome shotgun (WGS) entry which is preliminary data.</text>
</comment>
<evidence type="ECO:0000256" key="2">
    <source>
        <dbReference type="ARBA" id="ARBA00022692"/>
    </source>
</evidence>
<dbReference type="InterPro" id="IPR052337">
    <property type="entry name" value="SAT4-like"/>
</dbReference>